<accession>A0ABQ3NMA9</accession>
<feature type="region of interest" description="Disordered" evidence="1">
    <location>
        <begin position="1"/>
        <end position="81"/>
    </location>
</feature>
<reference evidence="3" key="1">
    <citation type="submission" date="2020-09" db="EMBL/GenBank/DDBJ databases">
        <title>Whole genome shotgun sequence of Streptomyces cinnamonensis NBRC 15873.</title>
        <authorList>
            <person name="Komaki H."/>
            <person name="Tamura T."/>
        </authorList>
    </citation>
    <scope>NUCLEOTIDE SEQUENCE [LARGE SCALE GENOMIC DNA]</scope>
    <source>
        <strain evidence="3">NBRC 15873</strain>
    </source>
</reference>
<evidence type="ECO:0000313" key="2">
    <source>
        <dbReference type="EMBL" id="GHI13899.1"/>
    </source>
</evidence>
<keyword evidence="3" id="KW-1185">Reference proteome</keyword>
<sequence length="81" mass="8511">MPAPSASVRVRSIPGKAEKGPSAATSARLARQRKESMPAPTGQAAISRVTPPPFFQTVAGRSAARRTRTSPPPFTPGSRTR</sequence>
<evidence type="ECO:0000313" key="3">
    <source>
        <dbReference type="Proteomes" id="UP000660554"/>
    </source>
</evidence>
<protein>
    <submittedName>
        <fullName evidence="2">Uncharacterized protein</fullName>
    </submittedName>
</protein>
<name>A0ABQ3NMA9_STRVG</name>
<organism evidence="2 3">
    <name type="scientific">Streptomyces virginiae</name>
    <name type="common">Streptomyces cinnamonensis</name>
    <dbReference type="NCBI Taxonomy" id="1961"/>
    <lineage>
        <taxon>Bacteria</taxon>
        <taxon>Bacillati</taxon>
        <taxon>Actinomycetota</taxon>
        <taxon>Actinomycetes</taxon>
        <taxon>Kitasatosporales</taxon>
        <taxon>Streptomycetaceae</taxon>
        <taxon>Streptomyces</taxon>
    </lineage>
</organism>
<evidence type="ECO:0000256" key="1">
    <source>
        <dbReference type="SAM" id="MobiDB-lite"/>
    </source>
</evidence>
<comment type="caution">
    <text evidence="2">The sequence shown here is derived from an EMBL/GenBank/DDBJ whole genome shotgun (WGS) entry which is preliminary data.</text>
</comment>
<gene>
    <name evidence="2" type="ORF">Scinn_33620</name>
</gene>
<dbReference type="EMBL" id="BNDV01000008">
    <property type="protein sequence ID" value="GHI13899.1"/>
    <property type="molecule type" value="Genomic_DNA"/>
</dbReference>
<dbReference type="Proteomes" id="UP000660554">
    <property type="component" value="Unassembled WGS sequence"/>
</dbReference>
<proteinExistence type="predicted"/>